<sequence length="164" mass="18883">MADYPTVLSTILYILWWPTNKFIHVIKFILSPIWALVRFIFLPVTYLLETIFNVILFPFRINVLERIETIYIWLGIAALVGCITGAILYLIYRGLTSAFSIDATTSTEPQKATKGKTIEEYRAARRERRGKGTDDSSSPTATRHRVARRRNLSSFAIMEEESEF</sequence>
<feature type="transmembrane region" description="Helical" evidence="2">
    <location>
        <begin position="35"/>
        <end position="58"/>
    </location>
</feature>
<dbReference type="EMBL" id="KZ805303">
    <property type="protein sequence ID" value="PVI07662.1"/>
    <property type="molecule type" value="Genomic_DNA"/>
</dbReference>
<keyword evidence="2" id="KW-1133">Transmembrane helix</keyword>
<keyword evidence="2" id="KW-0472">Membrane</keyword>
<dbReference type="AlphaFoldDB" id="A0A2V1EC13"/>
<protein>
    <submittedName>
        <fullName evidence="3">Uncharacterized protein</fullName>
    </submittedName>
</protein>
<feature type="transmembrane region" description="Helical" evidence="2">
    <location>
        <begin position="70"/>
        <end position="92"/>
    </location>
</feature>
<dbReference type="OrthoDB" id="4502894at2759"/>
<name>A0A2V1EC13_9PLEO</name>
<gene>
    <name evidence="3" type="ORF">DM02DRAFT_550559</name>
</gene>
<evidence type="ECO:0000256" key="2">
    <source>
        <dbReference type="SAM" id="Phobius"/>
    </source>
</evidence>
<reference evidence="3 4" key="1">
    <citation type="journal article" date="2018" name="Sci. Rep.">
        <title>Comparative genomics provides insights into the lifestyle and reveals functional heterogeneity of dark septate endophytic fungi.</title>
        <authorList>
            <person name="Knapp D.G."/>
            <person name="Nemeth J.B."/>
            <person name="Barry K."/>
            <person name="Hainaut M."/>
            <person name="Henrissat B."/>
            <person name="Johnson J."/>
            <person name="Kuo A."/>
            <person name="Lim J.H.P."/>
            <person name="Lipzen A."/>
            <person name="Nolan M."/>
            <person name="Ohm R.A."/>
            <person name="Tamas L."/>
            <person name="Grigoriev I.V."/>
            <person name="Spatafora J.W."/>
            <person name="Nagy L.G."/>
            <person name="Kovacs G.M."/>
        </authorList>
    </citation>
    <scope>NUCLEOTIDE SEQUENCE [LARGE SCALE GENOMIC DNA]</scope>
    <source>
        <strain evidence="3 4">DSE2036</strain>
    </source>
</reference>
<organism evidence="3 4">
    <name type="scientific">Periconia macrospinosa</name>
    <dbReference type="NCBI Taxonomy" id="97972"/>
    <lineage>
        <taxon>Eukaryota</taxon>
        <taxon>Fungi</taxon>
        <taxon>Dikarya</taxon>
        <taxon>Ascomycota</taxon>
        <taxon>Pezizomycotina</taxon>
        <taxon>Dothideomycetes</taxon>
        <taxon>Pleosporomycetidae</taxon>
        <taxon>Pleosporales</taxon>
        <taxon>Massarineae</taxon>
        <taxon>Periconiaceae</taxon>
        <taxon>Periconia</taxon>
    </lineage>
</organism>
<evidence type="ECO:0000256" key="1">
    <source>
        <dbReference type="SAM" id="MobiDB-lite"/>
    </source>
</evidence>
<accession>A0A2V1EC13</accession>
<feature type="compositionally biased region" description="Basic and acidic residues" evidence="1">
    <location>
        <begin position="116"/>
        <end position="134"/>
    </location>
</feature>
<dbReference type="Proteomes" id="UP000244855">
    <property type="component" value="Unassembled WGS sequence"/>
</dbReference>
<evidence type="ECO:0000313" key="3">
    <source>
        <dbReference type="EMBL" id="PVI07662.1"/>
    </source>
</evidence>
<keyword evidence="4" id="KW-1185">Reference proteome</keyword>
<evidence type="ECO:0000313" key="4">
    <source>
        <dbReference type="Proteomes" id="UP000244855"/>
    </source>
</evidence>
<proteinExistence type="predicted"/>
<feature type="region of interest" description="Disordered" evidence="1">
    <location>
        <begin position="110"/>
        <end position="149"/>
    </location>
</feature>
<keyword evidence="2" id="KW-0812">Transmembrane</keyword>